<evidence type="ECO:0000256" key="1">
    <source>
        <dbReference type="ARBA" id="ARBA00022741"/>
    </source>
</evidence>
<dbReference type="PANTHER" id="PTHR43272:SF33">
    <property type="entry name" value="AMP-BINDING DOMAIN-CONTAINING PROTEIN-RELATED"/>
    <property type="match status" value="1"/>
</dbReference>
<dbReference type="Pfam" id="PF00501">
    <property type="entry name" value="AMP-binding"/>
    <property type="match status" value="1"/>
</dbReference>
<dbReference type="SUPFAM" id="SSF56801">
    <property type="entry name" value="Acetyl-CoA synthetase-like"/>
    <property type="match status" value="1"/>
</dbReference>
<accession>A0A0E2HV69</accession>
<comment type="caution">
    <text evidence="5">The sequence shown here is derived from an EMBL/GenBank/DDBJ whole genome shotgun (WGS) entry which is preliminary data.</text>
</comment>
<dbReference type="PANTHER" id="PTHR43272">
    <property type="entry name" value="LONG-CHAIN-FATTY-ACID--COA LIGASE"/>
    <property type="match status" value="1"/>
</dbReference>
<feature type="domain" description="AMP-dependent synthetase/ligase" evidence="4">
    <location>
        <begin position="12"/>
        <end position="367"/>
    </location>
</feature>
<dbReference type="InterPro" id="IPR042099">
    <property type="entry name" value="ANL_N_sf"/>
</dbReference>
<name>A0A0E2HV69_9FIRM</name>
<dbReference type="GeneID" id="57963482"/>
<proteinExistence type="predicted"/>
<dbReference type="GO" id="GO:0016020">
    <property type="term" value="C:membrane"/>
    <property type="evidence" value="ECO:0007669"/>
    <property type="project" value="TreeGrafter"/>
</dbReference>
<dbReference type="Gene3D" id="3.30.300.30">
    <property type="match status" value="1"/>
</dbReference>
<keyword evidence="2" id="KW-0067">ATP-binding</keyword>
<dbReference type="Proteomes" id="UP000013085">
    <property type="component" value="Unassembled WGS sequence"/>
</dbReference>
<keyword evidence="1" id="KW-0547">Nucleotide-binding</keyword>
<comment type="catalytic activity">
    <reaction evidence="3">
        <text>a long-chain fatty acid + ATP + CoA = a long-chain fatty acyl-CoA + AMP + diphosphate</text>
        <dbReference type="Rhea" id="RHEA:15421"/>
        <dbReference type="ChEBI" id="CHEBI:30616"/>
        <dbReference type="ChEBI" id="CHEBI:33019"/>
        <dbReference type="ChEBI" id="CHEBI:57287"/>
        <dbReference type="ChEBI" id="CHEBI:57560"/>
        <dbReference type="ChEBI" id="CHEBI:83139"/>
        <dbReference type="ChEBI" id="CHEBI:456215"/>
        <dbReference type="EC" id="6.2.1.3"/>
    </reaction>
    <physiologicalReaction direction="left-to-right" evidence="3">
        <dbReference type="Rhea" id="RHEA:15422"/>
    </physiologicalReaction>
</comment>
<dbReference type="RefSeq" id="WP_002585911.1">
    <property type="nucleotide sequence ID" value="NZ_KB850976.1"/>
</dbReference>
<gene>
    <name evidence="5" type="ORF">HMPREF1090_00045</name>
</gene>
<reference evidence="5 6" key="1">
    <citation type="submission" date="2013-01" db="EMBL/GenBank/DDBJ databases">
        <title>The Genome Sequence of Clostridium clostridioforme 90A8.</title>
        <authorList>
            <consortium name="The Broad Institute Genome Sequencing Platform"/>
            <person name="Earl A."/>
            <person name="Ward D."/>
            <person name="Feldgarden M."/>
            <person name="Gevers D."/>
            <person name="Courvalin P."/>
            <person name="Lambert T."/>
            <person name="Walker B."/>
            <person name="Young S.K."/>
            <person name="Zeng Q."/>
            <person name="Gargeya S."/>
            <person name="Fitzgerald M."/>
            <person name="Haas B."/>
            <person name="Abouelleil A."/>
            <person name="Alvarado L."/>
            <person name="Arachchi H.M."/>
            <person name="Berlin A.M."/>
            <person name="Chapman S.B."/>
            <person name="Dewar J."/>
            <person name="Goldberg J."/>
            <person name="Griggs A."/>
            <person name="Gujja S."/>
            <person name="Hansen M."/>
            <person name="Howarth C."/>
            <person name="Imamovic A."/>
            <person name="Larimer J."/>
            <person name="McCowan C."/>
            <person name="Murphy C."/>
            <person name="Neiman D."/>
            <person name="Pearson M."/>
            <person name="Priest M."/>
            <person name="Roberts A."/>
            <person name="Saif S."/>
            <person name="Shea T."/>
            <person name="Sisk P."/>
            <person name="Sykes S."/>
            <person name="Wortman J."/>
            <person name="Nusbaum C."/>
            <person name="Birren B."/>
        </authorList>
    </citation>
    <scope>NUCLEOTIDE SEQUENCE [LARGE SCALE GENOMIC DNA]</scope>
    <source>
        <strain evidence="5 6">90A8</strain>
    </source>
</reference>
<dbReference type="Pfam" id="PF23562">
    <property type="entry name" value="AMP-binding_C_3"/>
    <property type="match status" value="1"/>
</dbReference>
<dbReference type="InterPro" id="IPR045851">
    <property type="entry name" value="AMP-bd_C_sf"/>
</dbReference>
<dbReference type="InterPro" id="IPR000873">
    <property type="entry name" value="AMP-dep_synth/lig_dom"/>
</dbReference>
<protein>
    <submittedName>
        <fullName evidence="5">Long-chain acyl-CoA synthetase</fullName>
    </submittedName>
</protein>
<evidence type="ECO:0000313" key="6">
    <source>
        <dbReference type="Proteomes" id="UP000013085"/>
    </source>
</evidence>
<dbReference type="HOGENOM" id="CLU_000022_59_9_9"/>
<dbReference type="PATRIC" id="fig|999408.3.peg.46"/>
<evidence type="ECO:0000256" key="3">
    <source>
        <dbReference type="ARBA" id="ARBA00024484"/>
    </source>
</evidence>
<dbReference type="AlphaFoldDB" id="A0A0E2HV69"/>
<dbReference type="GO" id="GO:0004467">
    <property type="term" value="F:long-chain fatty acid-CoA ligase activity"/>
    <property type="evidence" value="ECO:0007669"/>
    <property type="project" value="UniProtKB-EC"/>
</dbReference>
<organism evidence="5 6">
    <name type="scientific">[Clostridium] clostridioforme 90A8</name>
    <dbReference type="NCBI Taxonomy" id="999408"/>
    <lineage>
        <taxon>Bacteria</taxon>
        <taxon>Bacillati</taxon>
        <taxon>Bacillota</taxon>
        <taxon>Clostridia</taxon>
        <taxon>Lachnospirales</taxon>
        <taxon>Lachnospiraceae</taxon>
        <taxon>Enterocloster</taxon>
    </lineage>
</organism>
<evidence type="ECO:0000259" key="4">
    <source>
        <dbReference type="Pfam" id="PF00501"/>
    </source>
</evidence>
<sequence>MAAETLRDVIRHGAEAYGEQTAFRYKVKKEIIDKSYNEVNLDSMAVSRAVEALGMKGKHIAVIGTTSYQWITAYFGIVNSGSVAVPIDAQFPAEAICELLNRADVEMLVYDELRSDVAGDVREKCPGIRHVVSMQAQETAGDVLSLSRLIAENAGTYETELSGSQLCTILFTSGTTGRSKGVMLSHRNLTDNAVCLDMKIPAGTVSMTLLPINHVYCLTMDIIKGLYIGMIICINDSIMHVQRNMKLFKPEIVLLVPLVIESIYGKLKDAGSLIPKKMVAKAAFGGNLRIICSGGAYLDPDYVDRFKEYGITILQGYGMTECSPVISTNLEWENKKGSVGKLLPNCEAKVVDEEIWVRGSSVMQGYYKMPERTAETLEDGWLKTGDLGYVDEDNFVYITGRRKNLIILANGENVSPEELENELSRSELVKEILVREKDKIIEAEVFPDYEYAKKKHIKDIRGTLQELIDGFNKDMPVYKRIYSLIVRETEFEKTPSKKIKRF</sequence>
<dbReference type="GO" id="GO:0005524">
    <property type="term" value="F:ATP binding"/>
    <property type="evidence" value="ECO:0007669"/>
    <property type="project" value="UniProtKB-KW"/>
</dbReference>
<dbReference type="InterPro" id="IPR020845">
    <property type="entry name" value="AMP-binding_CS"/>
</dbReference>
<dbReference type="EMBL" id="AGYR01000001">
    <property type="protein sequence ID" value="ENZ20116.1"/>
    <property type="molecule type" value="Genomic_DNA"/>
</dbReference>
<evidence type="ECO:0000313" key="5">
    <source>
        <dbReference type="EMBL" id="ENZ20116.1"/>
    </source>
</evidence>
<dbReference type="Gene3D" id="3.40.50.12780">
    <property type="entry name" value="N-terminal domain of ligase-like"/>
    <property type="match status" value="1"/>
</dbReference>
<evidence type="ECO:0000256" key="2">
    <source>
        <dbReference type="ARBA" id="ARBA00022840"/>
    </source>
</evidence>
<dbReference type="PROSITE" id="PS00455">
    <property type="entry name" value="AMP_BINDING"/>
    <property type="match status" value="1"/>
</dbReference>